<dbReference type="SUPFAM" id="SSF48403">
    <property type="entry name" value="Ankyrin repeat"/>
    <property type="match status" value="3"/>
</dbReference>
<dbReference type="SUPFAM" id="SSF54695">
    <property type="entry name" value="POZ domain"/>
    <property type="match status" value="1"/>
</dbReference>
<dbReference type="Pfam" id="PF00651">
    <property type="entry name" value="BTB"/>
    <property type="match status" value="1"/>
</dbReference>
<accession>A0ABQ8XHF4</accession>
<dbReference type="PANTHER" id="PTHR24198:SF165">
    <property type="entry name" value="ANKYRIN REPEAT-CONTAINING PROTEIN-RELATED"/>
    <property type="match status" value="1"/>
</dbReference>
<dbReference type="SMART" id="SM00248">
    <property type="entry name" value="ANK"/>
    <property type="match status" value="14"/>
</dbReference>
<keyword evidence="2 3" id="KW-0040">ANK repeat</keyword>
<evidence type="ECO:0000313" key="5">
    <source>
        <dbReference type="EMBL" id="KAJ6231871.1"/>
    </source>
</evidence>
<evidence type="ECO:0000313" key="6">
    <source>
        <dbReference type="Proteomes" id="UP001150062"/>
    </source>
</evidence>
<keyword evidence="1" id="KW-0677">Repeat</keyword>
<gene>
    <name evidence="5" type="ORF">M0813_05389</name>
</gene>
<keyword evidence="6" id="KW-1185">Reference proteome</keyword>
<dbReference type="Pfam" id="PF00023">
    <property type="entry name" value="Ank"/>
    <property type="match status" value="1"/>
</dbReference>
<feature type="repeat" description="ANK" evidence="3">
    <location>
        <begin position="590"/>
        <end position="623"/>
    </location>
</feature>
<dbReference type="InterPro" id="IPR002110">
    <property type="entry name" value="Ankyrin_rpt"/>
</dbReference>
<proteinExistence type="predicted"/>
<evidence type="ECO:0000256" key="3">
    <source>
        <dbReference type="PROSITE-ProRule" id="PRU00023"/>
    </source>
</evidence>
<dbReference type="Pfam" id="PF12796">
    <property type="entry name" value="Ank_2"/>
    <property type="match status" value="1"/>
</dbReference>
<evidence type="ECO:0000256" key="1">
    <source>
        <dbReference type="ARBA" id="ARBA00022737"/>
    </source>
</evidence>
<reference evidence="5" key="1">
    <citation type="submission" date="2022-08" db="EMBL/GenBank/DDBJ databases">
        <title>Novel sulfate-reducing endosymbionts in the free-living metamonad Anaeramoeba.</title>
        <authorList>
            <person name="Jerlstrom-Hultqvist J."/>
            <person name="Cepicka I."/>
            <person name="Gallot-Lavallee L."/>
            <person name="Salas-Leiva D."/>
            <person name="Curtis B.A."/>
            <person name="Zahonova K."/>
            <person name="Pipaliya S."/>
            <person name="Dacks J."/>
            <person name="Roger A.J."/>
        </authorList>
    </citation>
    <scope>NUCLEOTIDE SEQUENCE</scope>
    <source>
        <strain evidence="5">Schooner1</strain>
    </source>
</reference>
<dbReference type="InterPro" id="IPR000210">
    <property type="entry name" value="BTB/POZ_dom"/>
</dbReference>
<dbReference type="SMART" id="SM00225">
    <property type="entry name" value="BTB"/>
    <property type="match status" value="1"/>
</dbReference>
<dbReference type="EMBL" id="JAOAOG010000297">
    <property type="protein sequence ID" value="KAJ6231871.1"/>
    <property type="molecule type" value="Genomic_DNA"/>
</dbReference>
<organism evidence="5 6">
    <name type="scientific">Anaeramoeba flamelloides</name>
    <dbReference type="NCBI Taxonomy" id="1746091"/>
    <lineage>
        <taxon>Eukaryota</taxon>
        <taxon>Metamonada</taxon>
        <taxon>Anaeramoebidae</taxon>
        <taxon>Anaeramoeba</taxon>
    </lineage>
</organism>
<comment type="caution">
    <text evidence="5">The sequence shown here is derived from an EMBL/GenBank/DDBJ whole genome shotgun (WGS) entry which is preliminary data.</text>
</comment>
<dbReference type="Gene3D" id="1.25.40.20">
    <property type="entry name" value="Ankyrin repeat-containing domain"/>
    <property type="match status" value="4"/>
</dbReference>
<evidence type="ECO:0000256" key="2">
    <source>
        <dbReference type="ARBA" id="ARBA00023043"/>
    </source>
</evidence>
<dbReference type="PROSITE" id="PS50088">
    <property type="entry name" value="ANK_REPEAT"/>
    <property type="match status" value="2"/>
</dbReference>
<feature type="repeat" description="ANK" evidence="3">
    <location>
        <begin position="180"/>
        <end position="214"/>
    </location>
</feature>
<protein>
    <submittedName>
        <fullName evidence="5">Ankyrin repeat-containing</fullName>
    </submittedName>
</protein>
<dbReference type="InterPro" id="IPR036770">
    <property type="entry name" value="Ankyrin_rpt-contain_sf"/>
</dbReference>
<feature type="domain" description="BTB" evidence="4">
    <location>
        <begin position="900"/>
        <end position="968"/>
    </location>
</feature>
<dbReference type="CDD" id="cd18186">
    <property type="entry name" value="BTB_POZ_ZBTB_KLHL-like"/>
    <property type="match status" value="1"/>
</dbReference>
<dbReference type="InterPro" id="IPR011333">
    <property type="entry name" value="SKP1/BTB/POZ_sf"/>
</dbReference>
<sequence length="1010" mass="118552">MQLNLMNRRYTTIKELSATDVLKGKTANELNTYFKKNGVQNKENNFLYTALDLKLGKEIFEVLFQYRCHKYMNESYQCKNFLSYALEQAAPLDLVKYFISKGANPKLVNPLDSSTLLHECVKYKLGIKYFKYFAKFLRITSEDGNENTVMDSLTIKKFEDLEIIEFLIDHLQDINFKNNDNDTLLHLACQNSNPNLDLIQKMINNGIKIDLVNCEGKQAFSYLITSDVSMEVIQFFLSKKQNINEFAEYSTTLLMGICKNKEEYIEYCLKNGADAKLLNSFHESALYYLLQNKNSKLKHFQLFKDYGAPFDCRNYKAETVLDLALKKRQEDLQILEFLIQNTNLKTHNKKFLDPLAIALRKRLPLTIIKCIIENGGDCNKVNVFGEHSLFHATTKKRLINHKIIEYLVKEKGVKFDFRNKKRLFPLQQAIKNSFVHLKTIKLLVNSRMDINKCYFHQPFCHLLAKNTNLKTEAWDFFIDLGMDIYKKSKDSNSNLLSFTIKHKRFDIFKYLVKMNLLDVNQINKDQETPVSLACSMGLTKYLKLMDSQSPDYNHKNKIGNSCLHNALFINKGLCKYLILKGANVNTQNMKKTTPLHLVLLNSLDLKFLKLLLKNGADHTILDERGLTPIHKLFFEPSSQEICVMKNVNFKKPYLPISKQQKDNLKRKDVDLIEKYLNICTENGIDLKGLPGRNLITYLLEYKFPGKYVYRLILENGYDPNYIDKNNHFDNDDINPLLYLCQHLSTKFHLLNILLIYGADLECEAKNGLTPMVYIGSSHFKKHLAKFKSYQNDFLNLYRNQIQTDLEINGIKINRLFVETRIGMELDEKNIQTLEKHPAKYLNWFFEWIYSGFETHYSAYKLKRIKRICYTLGFYKQFQSKSRKKGLQTDLYSLFKNNLESDFTLIIGEEKLHLHKFVLAARSNLFRELFKFTSGNENVDQIHDYTKSGFRSIKIIIKFLYTDKIHLKESDKIDLIMDELEYIYDYYQLNENCLFFSLLDSERKRLVHRHL</sequence>
<dbReference type="PANTHER" id="PTHR24198">
    <property type="entry name" value="ANKYRIN REPEAT AND PROTEIN KINASE DOMAIN-CONTAINING PROTEIN"/>
    <property type="match status" value="1"/>
</dbReference>
<dbReference type="PROSITE" id="PS50097">
    <property type="entry name" value="BTB"/>
    <property type="match status" value="1"/>
</dbReference>
<dbReference type="Gene3D" id="3.30.710.10">
    <property type="entry name" value="Potassium Channel Kv1.1, Chain A"/>
    <property type="match status" value="1"/>
</dbReference>
<evidence type="ECO:0000259" key="4">
    <source>
        <dbReference type="PROSITE" id="PS50097"/>
    </source>
</evidence>
<name>A0ABQ8XHF4_9EUKA</name>
<dbReference type="Proteomes" id="UP001150062">
    <property type="component" value="Unassembled WGS sequence"/>
</dbReference>